<dbReference type="FunFam" id="3.10.290.10:FF:000003">
    <property type="entry name" value="Pseudouridine synthase"/>
    <property type="match status" value="1"/>
</dbReference>
<dbReference type="CDD" id="cd02870">
    <property type="entry name" value="PseudoU_synth_RsuA_like"/>
    <property type="match status" value="1"/>
</dbReference>
<dbReference type="Gene3D" id="3.30.70.1560">
    <property type="entry name" value="Alpha-L RNA-binding motif"/>
    <property type="match status" value="1"/>
</dbReference>
<dbReference type="FunFam" id="3.30.70.1560:FF:000001">
    <property type="entry name" value="Pseudouridine synthase"/>
    <property type="match status" value="1"/>
</dbReference>
<dbReference type="SUPFAM" id="SSF55174">
    <property type="entry name" value="Alpha-L RNA-binding motif"/>
    <property type="match status" value="1"/>
</dbReference>
<name>A0A094PP51_9ZZZZ</name>
<dbReference type="SUPFAM" id="SSF55120">
    <property type="entry name" value="Pseudouridine synthase"/>
    <property type="match status" value="1"/>
</dbReference>
<accession>A0A094PP51</accession>
<dbReference type="InterPro" id="IPR000748">
    <property type="entry name" value="PsdUridine_synth_RsuA/RluB/E/F"/>
</dbReference>
<dbReference type="InterPro" id="IPR042092">
    <property type="entry name" value="PsdUridine_s_RsuA/RluB/E/F_cat"/>
</dbReference>
<dbReference type="InterPro" id="IPR018496">
    <property type="entry name" value="PsdUridine_synth_RsuA/RluB_CS"/>
</dbReference>
<evidence type="ECO:0000259" key="4">
    <source>
        <dbReference type="SMART" id="SM00363"/>
    </source>
</evidence>
<dbReference type="GO" id="GO:0005829">
    <property type="term" value="C:cytosol"/>
    <property type="evidence" value="ECO:0007669"/>
    <property type="project" value="UniProtKB-ARBA"/>
</dbReference>
<feature type="domain" description="RNA-binding S4" evidence="4">
    <location>
        <begin position="4"/>
        <end position="64"/>
    </location>
</feature>
<dbReference type="PROSITE" id="PS01149">
    <property type="entry name" value="PSI_RSU"/>
    <property type="match status" value="1"/>
</dbReference>
<dbReference type="Gene3D" id="3.30.70.580">
    <property type="entry name" value="Pseudouridine synthase I, catalytic domain, N-terminal subdomain"/>
    <property type="match status" value="1"/>
</dbReference>
<dbReference type="InterPro" id="IPR020103">
    <property type="entry name" value="PsdUridine_synth_cat_dom_sf"/>
</dbReference>
<dbReference type="Pfam" id="PF01479">
    <property type="entry name" value="S4"/>
    <property type="match status" value="1"/>
</dbReference>
<dbReference type="Pfam" id="PF00849">
    <property type="entry name" value="PseudoU_synth_2"/>
    <property type="match status" value="1"/>
</dbReference>
<dbReference type="CDD" id="cd00165">
    <property type="entry name" value="S4"/>
    <property type="match status" value="1"/>
</dbReference>
<dbReference type="GO" id="GO:0009982">
    <property type="term" value="F:pseudouridine synthase activity"/>
    <property type="evidence" value="ECO:0007669"/>
    <property type="project" value="InterPro"/>
</dbReference>
<dbReference type="GO" id="GO:0003723">
    <property type="term" value="F:RNA binding"/>
    <property type="evidence" value="ECO:0007669"/>
    <property type="project" value="UniProtKB-KW"/>
</dbReference>
<dbReference type="GO" id="GO:0006364">
    <property type="term" value="P:rRNA processing"/>
    <property type="evidence" value="ECO:0007669"/>
    <property type="project" value="UniProtKB-ARBA"/>
</dbReference>
<dbReference type="AlphaFoldDB" id="A0A094PP51"/>
<dbReference type="SMART" id="SM00363">
    <property type="entry name" value="S4"/>
    <property type="match status" value="1"/>
</dbReference>
<dbReference type="PROSITE" id="PS50889">
    <property type="entry name" value="S4"/>
    <property type="match status" value="1"/>
</dbReference>
<comment type="caution">
    <text evidence="5">The sequence shown here is derived from an EMBL/GenBank/DDBJ whole genome shotgun (WGS) entry which is preliminary data.</text>
</comment>
<dbReference type="InterPro" id="IPR050343">
    <property type="entry name" value="RsuA_PseudoU_synthase"/>
</dbReference>
<protein>
    <submittedName>
        <fullName evidence="5">Pseudouridylate synthase</fullName>
    </submittedName>
</protein>
<reference evidence="5" key="1">
    <citation type="submission" date="2014-05" db="EMBL/GenBank/DDBJ databases">
        <title>Key roles for freshwater Actinobacteria revealed by deep metagenomic sequencing.</title>
        <authorList>
            <person name="Ghai R."/>
            <person name="Mizuno C.M."/>
            <person name="Picazo A."/>
            <person name="Camacho A."/>
            <person name="Rodriguez-Valera F."/>
        </authorList>
    </citation>
    <scope>NUCLEOTIDE SEQUENCE</scope>
</reference>
<dbReference type="InterPro" id="IPR002942">
    <property type="entry name" value="S4_RNA-bd"/>
</dbReference>
<comment type="similarity">
    <text evidence="1">Belongs to the pseudouridine synthase RsuA family.</text>
</comment>
<evidence type="ECO:0000256" key="2">
    <source>
        <dbReference type="ARBA" id="ARBA00022884"/>
    </source>
</evidence>
<dbReference type="GO" id="GO:0001522">
    <property type="term" value="P:pseudouridine synthesis"/>
    <property type="evidence" value="ECO:0007669"/>
    <property type="project" value="InterPro"/>
</dbReference>
<dbReference type="PANTHER" id="PTHR47683:SF2">
    <property type="entry name" value="RNA-BINDING S4 DOMAIN-CONTAINING PROTEIN"/>
    <property type="match status" value="1"/>
</dbReference>
<evidence type="ECO:0000313" key="5">
    <source>
        <dbReference type="EMBL" id="KGA03786.1"/>
    </source>
</evidence>
<dbReference type="PANTHER" id="PTHR47683">
    <property type="entry name" value="PSEUDOURIDINE SYNTHASE FAMILY PROTEIN-RELATED"/>
    <property type="match status" value="1"/>
</dbReference>
<proteinExistence type="inferred from homology"/>
<dbReference type="Gene3D" id="3.10.290.10">
    <property type="entry name" value="RNA-binding S4 domain"/>
    <property type="match status" value="1"/>
</dbReference>
<gene>
    <name evidence="5" type="ORF">GM49_0385</name>
</gene>
<keyword evidence="2" id="KW-0694">RNA-binding</keyword>
<dbReference type="InterPro" id="IPR006145">
    <property type="entry name" value="PsdUridine_synth_RsuA/RluA"/>
</dbReference>
<evidence type="ECO:0000256" key="3">
    <source>
        <dbReference type="ARBA" id="ARBA00023235"/>
    </source>
</evidence>
<dbReference type="InterPro" id="IPR020094">
    <property type="entry name" value="TruA/RsuA/RluB/E/F_N"/>
</dbReference>
<organism evidence="5">
    <name type="scientific">freshwater metagenome</name>
    <dbReference type="NCBI Taxonomy" id="449393"/>
    <lineage>
        <taxon>unclassified sequences</taxon>
        <taxon>metagenomes</taxon>
        <taxon>ecological metagenomes</taxon>
    </lineage>
</organism>
<dbReference type="InterPro" id="IPR036986">
    <property type="entry name" value="S4_RNA-bd_sf"/>
</dbReference>
<dbReference type="EMBL" id="JNSJ01000002">
    <property type="protein sequence ID" value="KGA03786.1"/>
    <property type="molecule type" value="Genomic_DNA"/>
</dbReference>
<evidence type="ECO:0000256" key="1">
    <source>
        <dbReference type="ARBA" id="ARBA00008348"/>
    </source>
</evidence>
<keyword evidence="3" id="KW-0413">Isomerase</keyword>
<sequence length="244" mass="28052">MSLIRLQKILADAGIASRRASEQLILDGRVSVDGNQIFELGSKFDPEISKVEVDGEAIKLNKVKTYLAFYKPRGVISTMSDPEGRPNLGDFFEERNERLFHVGRLDKESEGLILLTNDGTFTHRATHPSYGLNKKYLLEIEGQFSKEHIDQLLKGVVLEDGMARALEVKVVREVNPKHHWVEVSIHEGRFHIIRRMFEYLEMEVIRLIRTDFGPISIGETKEGRWRALNPVELDNLYRVLKLNK</sequence>
<dbReference type="NCBIfam" id="TIGR00093">
    <property type="entry name" value="pseudouridine synthase"/>
    <property type="match status" value="1"/>
</dbReference>